<reference evidence="3 4" key="1">
    <citation type="submission" date="2019-03" db="EMBL/GenBank/DDBJ databases">
        <title>Genomic Encyclopedia of Type Strains, Phase IV (KMG-IV): sequencing the most valuable type-strain genomes for metagenomic binning, comparative biology and taxonomic classification.</title>
        <authorList>
            <person name="Goeker M."/>
        </authorList>
    </citation>
    <scope>NUCLEOTIDE SEQUENCE [LARGE SCALE GENOMIC DNA]</scope>
    <source>
        <strain evidence="3 4">DSM 25903</strain>
    </source>
</reference>
<dbReference type="Proteomes" id="UP000295122">
    <property type="component" value="Unassembled WGS sequence"/>
</dbReference>
<dbReference type="Gene3D" id="3.30.2310.20">
    <property type="entry name" value="RelE-like"/>
    <property type="match status" value="1"/>
</dbReference>
<dbReference type="PIRSF" id="PIRSF029218">
    <property type="entry name" value="ParE"/>
    <property type="match status" value="1"/>
</dbReference>
<dbReference type="InterPro" id="IPR007712">
    <property type="entry name" value="RelE/ParE_toxin"/>
</dbReference>
<gene>
    <name evidence="3" type="ORF">EV668_4088</name>
</gene>
<protein>
    <recommendedName>
        <fullName evidence="2">Toxin</fullName>
    </recommendedName>
</protein>
<evidence type="ECO:0000313" key="4">
    <source>
        <dbReference type="Proteomes" id="UP000295122"/>
    </source>
</evidence>
<accession>A0A4R7BW89</accession>
<dbReference type="InterPro" id="IPR028344">
    <property type="entry name" value="ParE1/4"/>
</dbReference>
<organism evidence="3 4">
    <name type="scientific">Enterovirga rhinocerotis</name>
    <dbReference type="NCBI Taxonomy" id="1339210"/>
    <lineage>
        <taxon>Bacteria</taxon>
        <taxon>Pseudomonadati</taxon>
        <taxon>Pseudomonadota</taxon>
        <taxon>Alphaproteobacteria</taxon>
        <taxon>Hyphomicrobiales</taxon>
        <taxon>Methylobacteriaceae</taxon>
        <taxon>Enterovirga</taxon>
    </lineage>
</organism>
<keyword evidence="1" id="KW-1277">Toxin-antitoxin system</keyword>
<comment type="similarity">
    <text evidence="2">Belongs to the RelE toxin family.</text>
</comment>
<dbReference type="AlphaFoldDB" id="A0A4R7BW89"/>
<dbReference type="RefSeq" id="WP_133773526.1">
    <property type="nucleotide sequence ID" value="NZ_SNZR01000015.1"/>
</dbReference>
<proteinExistence type="inferred from homology"/>
<dbReference type="EMBL" id="SNZR01000015">
    <property type="protein sequence ID" value="TDR88216.1"/>
    <property type="molecule type" value="Genomic_DNA"/>
</dbReference>
<evidence type="ECO:0000256" key="2">
    <source>
        <dbReference type="PIRNR" id="PIRNR029218"/>
    </source>
</evidence>
<dbReference type="InterPro" id="IPR035093">
    <property type="entry name" value="RelE/ParE_toxin_dom_sf"/>
</dbReference>
<name>A0A4R7BW89_9HYPH</name>
<dbReference type="OrthoDB" id="7173315at2"/>
<comment type="caution">
    <text evidence="3">The sequence shown here is derived from an EMBL/GenBank/DDBJ whole genome shotgun (WGS) entry which is preliminary data.</text>
</comment>
<evidence type="ECO:0000256" key="1">
    <source>
        <dbReference type="ARBA" id="ARBA00022649"/>
    </source>
</evidence>
<sequence length="99" mass="11109">MPAAVYRLSPLAEADLEDIWRYTERTWSVQQAERYHAGIIAALEALAAGETFGRPANIRPGYLTCSVGSHTVYFRSVRDGIAVVRILHRRMDVSRHLPG</sequence>
<keyword evidence="4" id="KW-1185">Reference proteome</keyword>
<evidence type="ECO:0000313" key="3">
    <source>
        <dbReference type="EMBL" id="TDR88216.1"/>
    </source>
</evidence>
<dbReference type="Pfam" id="PF05016">
    <property type="entry name" value="ParE_toxin"/>
    <property type="match status" value="1"/>
</dbReference>